<dbReference type="Proteomes" id="UP000824263">
    <property type="component" value="Unassembled WGS sequence"/>
</dbReference>
<dbReference type="AlphaFoldDB" id="A0A9D1R9H5"/>
<reference evidence="1" key="1">
    <citation type="journal article" date="2021" name="PeerJ">
        <title>Extensive microbial diversity within the chicken gut microbiome revealed by metagenomics and culture.</title>
        <authorList>
            <person name="Gilroy R."/>
            <person name="Ravi A."/>
            <person name="Getino M."/>
            <person name="Pursley I."/>
            <person name="Horton D.L."/>
            <person name="Alikhan N.F."/>
            <person name="Baker D."/>
            <person name="Gharbi K."/>
            <person name="Hall N."/>
            <person name="Watson M."/>
            <person name="Adriaenssens E.M."/>
            <person name="Foster-Nyarko E."/>
            <person name="Jarju S."/>
            <person name="Secka A."/>
            <person name="Antonio M."/>
            <person name="Oren A."/>
            <person name="Chaudhuri R.R."/>
            <person name="La Ragione R."/>
            <person name="Hildebrand F."/>
            <person name="Pallen M.J."/>
        </authorList>
    </citation>
    <scope>NUCLEOTIDE SEQUENCE</scope>
    <source>
        <strain evidence="1">ChiSxjej1B13-11762</strain>
    </source>
</reference>
<sequence length="51" mass="6302">MQQRNEDGYLEVLSMEEYLTKRKKLREQEKRKGQERLRRETRALLLAEMYG</sequence>
<proteinExistence type="predicted"/>
<organism evidence="1 2">
    <name type="scientific">Candidatus Dorea gallistercoris</name>
    <dbReference type="NCBI Taxonomy" id="2838542"/>
    <lineage>
        <taxon>Bacteria</taxon>
        <taxon>Bacillati</taxon>
        <taxon>Bacillota</taxon>
        <taxon>Clostridia</taxon>
        <taxon>Lachnospirales</taxon>
        <taxon>Lachnospiraceae</taxon>
        <taxon>Dorea</taxon>
    </lineage>
</organism>
<dbReference type="EMBL" id="DXGF01000076">
    <property type="protein sequence ID" value="HIW83507.1"/>
    <property type="molecule type" value="Genomic_DNA"/>
</dbReference>
<evidence type="ECO:0000313" key="2">
    <source>
        <dbReference type="Proteomes" id="UP000824263"/>
    </source>
</evidence>
<reference evidence="1" key="2">
    <citation type="submission" date="2021-04" db="EMBL/GenBank/DDBJ databases">
        <authorList>
            <person name="Gilroy R."/>
        </authorList>
    </citation>
    <scope>NUCLEOTIDE SEQUENCE</scope>
    <source>
        <strain evidence="1">ChiSxjej1B13-11762</strain>
    </source>
</reference>
<evidence type="ECO:0000313" key="1">
    <source>
        <dbReference type="EMBL" id="HIW83507.1"/>
    </source>
</evidence>
<gene>
    <name evidence="1" type="ORF">H9873_04205</name>
</gene>
<protein>
    <submittedName>
        <fullName evidence="1">Uncharacterized protein</fullName>
    </submittedName>
</protein>
<name>A0A9D1R9H5_9FIRM</name>
<accession>A0A9D1R9H5</accession>
<comment type="caution">
    <text evidence="1">The sequence shown here is derived from an EMBL/GenBank/DDBJ whole genome shotgun (WGS) entry which is preliminary data.</text>
</comment>